<protein>
    <submittedName>
        <fullName evidence="3">Uncharacterized protein</fullName>
    </submittedName>
</protein>
<dbReference type="Proteomes" id="UP000078550">
    <property type="component" value="Unassembled WGS sequence"/>
</dbReference>
<evidence type="ECO:0000313" key="2">
    <source>
        <dbReference type="EMBL" id="SBT30399.1"/>
    </source>
</evidence>
<evidence type="ECO:0000313" key="5">
    <source>
        <dbReference type="Proteomes" id="UP000078555"/>
    </source>
</evidence>
<keyword evidence="1" id="KW-1133">Transmembrane helix</keyword>
<evidence type="ECO:0000313" key="3">
    <source>
        <dbReference type="EMBL" id="SBT30809.1"/>
    </source>
</evidence>
<evidence type="ECO:0000313" key="4">
    <source>
        <dbReference type="Proteomes" id="UP000078550"/>
    </source>
</evidence>
<dbReference type="Proteomes" id="UP000078555">
    <property type="component" value="Unassembled WGS sequence"/>
</dbReference>
<dbReference type="EMBL" id="FLRD01000001">
    <property type="protein sequence ID" value="SBT30399.1"/>
    <property type="molecule type" value="Genomic_DNA"/>
</dbReference>
<feature type="transmembrane region" description="Helical" evidence="1">
    <location>
        <begin position="38"/>
        <end position="57"/>
    </location>
</feature>
<accession>A0A1A8YGY6</accession>
<proteinExistence type="predicted"/>
<organism evidence="3 4">
    <name type="scientific">Plasmodium ovale wallikeri</name>
    <dbReference type="NCBI Taxonomy" id="864142"/>
    <lineage>
        <taxon>Eukaryota</taxon>
        <taxon>Sar</taxon>
        <taxon>Alveolata</taxon>
        <taxon>Apicomplexa</taxon>
        <taxon>Aconoidasida</taxon>
        <taxon>Haemosporida</taxon>
        <taxon>Plasmodiidae</taxon>
        <taxon>Plasmodium</taxon>
        <taxon>Plasmodium (Plasmodium)</taxon>
    </lineage>
</organism>
<reference evidence="4 5" key="1">
    <citation type="submission" date="2016-05" db="EMBL/GenBank/DDBJ databases">
        <authorList>
            <person name="Naeem Raeece"/>
        </authorList>
    </citation>
    <scope>NUCLEOTIDE SEQUENCE [LARGE SCALE GENOMIC DNA]</scope>
</reference>
<keyword evidence="1" id="KW-0472">Membrane</keyword>
<gene>
    <name evidence="2" type="ORF">POVWA1_000600</name>
    <name evidence="3" type="ORF">POVWA2_000870</name>
</gene>
<reference evidence="3" key="2">
    <citation type="submission" date="2016-05" db="EMBL/GenBank/DDBJ databases">
        <authorList>
            <person name="Lavstsen T."/>
            <person name="Jespersen J.S."/>
        </authorList>
    </citation>
    <scope>NUCLEOTIDE SEQUENCE [LARGE SCALE GENOMIC DNA]</scope>
</reference>
<dbReference type="EMBL" id="FLRE01000004">
    <property type="protein sequence ID" value="SBT30809.1"/>
    <property type="molecule type" value="Genomic_DNA"/>
</dbReference>
<sequence length="129" mass="14931">MSGHLFSVLKDPFYTLPDNNGCCSFSVVFHERLGWCSIKLKCCLCIFICIAFAFLPFNTFPTYNICPKFYAAGTMKLGIFVCILFVPPKREISRHFSSREWEKLPTRLKGGGANLLFLRKEQVSFYFFR</sequence>
<feature type="transmembrane region" description="Helical" evidence="1">
    <location>
        <begin position="69"/>
        <end position="86"/>
    </location>
</feature>
<dbReference type="AlphaFoldDB" id="A0A1A8YGY6"/>
<keyword evidence="1" id="KW-0812">Transmembrane</keyword>
<name>A0A1A8YGY6_PLAOA</name>
<evidence type="ECO:0000256" key="1">
    <source>
        <dbReference type="SAM" id="Phobius"/>
    </source>
</evidence>
<keyword evidence="5" id="KW-1185">Reference proteome</keyword>